<dbReference type="GO" id="GO:0022857">
    <property type="term" value="F:transmembrane transporter activity"/>
    <property type="evidence" value="ECO:0007669"/>
    <property type="project" value="InterPro"/>
</dbReference>
<dbReference type="KEGG" id="pxu:106118692"/>
<feature type="transmembrane region" description="Helical" evidence="8">
    <location>
        <begin position="397"/>
        <end position="418"/>
    </location>
</feature>
<dbReference type="GO" id="GO:0005886">
    <property type="term" value="C:plasma membrane"/>
    <property type="evidence" value="ECO:0007669"/>
    <property type="project" value="UniProtKB-SubCell"/>
</dbReference>
<dbReference type="PROSITE" id="PS50850">
    <property type="entry name" value="MFS"/>
    <property type="match status" value="1"/>
</dbReference>
<feature type="transmembrane region" description="Helical" evidence="8">
    <location>
        <begin position="84"/>
        <end position="104"/>
    </location>
</feature>
<proteinExistence type="predicted"/>
<dbReference type="PANTHER" id="PTHR48021">
    <property type="match status" value="1"/>
</dbReference>
<dbReference type="GeneID" id="106118692"/>
<feature type="transmembrane region" description="Helical" evidence="8">
    <location>
        <begin position="167"/>
        <end position="188"/>
    </location>
</feature>
<dbReference type="RefSeq" id="XP_013168872.1">
    <property type="nucleotide sequence ID" value="XM_013313418.1"/>
</dbReference>
<feature type="transmembrane region" description="Helical" evidence="8">
    <location>
        <begin position="110"/>
        <end position="130"/>
    </location>
</feature>
<dbReference type="PROSITE" id="PS00217">
    <property type="entry name" value="SUGAR_TRANSPORT_2"/>
    <property type="match status" value="1"/>
</dbReference>
<dbReference type="Pfam" id="PF00083">
    <property type="entry name" value="Sugar_tr"/>
    <property type="match status" value="1"/>
</dbReference>
<keyword evidence="3" id="KW-1003">Cell membrane</keyword>
<comment type="subcellular location">
    <subcellularLocation>
        <location evidence="1">Cell membrane</location>
        <topology evidence="1">Multi-pass membrane protein</topology>
    </subcellularLocation>
</comment>
<feature type="transmembrane region" description="Helical" evidence="8">
    <location>
        <begin position="361"/>
        <end position="385"/>
    </location>
</feature>
<keyword evidence="6 8" id="KW-1133">Transmembrane helix</keyword>
<protein>
    <submittedName>
        <fullName evidence="10">Facilitated trehalose transporter Tret1-like</fullName>
    </submittedName>
</protein>
<dbReference type="AlphaFoldDB" id="A0AAJ6ZB73"/>
<feature type="transmembrane region" description="Helical" evidence="8">
    <location>
        <begin position="300"/>
        <end position="320"/>
    </location>
</feature>
<dbReference type="InterPro" id="IPR036259">
    <property type="entry name" value="MFS_trans_sf"/>
</dbReference>
<dbReference type="InterPro" id="IPR020846">
    <property type="entry name" value="MFS_dom"/>
</dbReference>
<evidence type="ECO:0000256" key="8">
    <source>
        <dbReference type="SAM" id="Phobius"/>
    </source>
</evidence>
<evidence type="ECO:0000259" key="9">
    <source>
        <dbReference type="PROSITE" id="PS50850"/>
    </source>
</evidence>
<evidence type="ECO:0000256" key="7">
    <source>
        <dbReference type="ARBA" id="ARBA00023136"/>
    </source>
</evidence>
<dbReference type="SUPFAM" id="SSF103473">
    <property type="entry name" value="MFS general substrate transporter"/>
    <property type="match status" value="1"/>
</dbReference>
<evidence type="ECO:0000256" key="2">
    <source>
        <dbReference type="ARBA" id="ARBA00022448"/>
    </source>
</evidence>
<keyword evidence="7 8" id="KW-0472">Membrane</keyword>
<feature type="transmembrane region" description="Helical" evidence="8">
    <location>
        <begin position="142"/>
        <end position="161"/>
    </location>
</feature>
<feature type="transmembrane region" description="Helical" evidence="8">
    <location>
        <begin position="53"/>
        <end position="72"/>
    </location>
</feature>
<dbReference type="FunFam" id="1.20.1250.20:FF:000218">
    <property type="entry name" value="facilitated trehalose transporter Tret1"/>
    <property type="match status" value="1"/>
</dbReference>
<organism evidence="10">
    <name type="scientific">Papilio xuthus</name>
    <name type="common">Asian swallowtail butterfly</name>
    <dbReference type="NCBI Taxonomy" id="66420"/>
    <lineage>
        <taxon>Eukaryota</taxon>
        <taxon>Metazoa</taxon>
        <taxon>Ecdysozoa</taxon>
        <taxon>Arthropoda</taxon>
        <taxon>Hexapoda</taxon>
        <taxon>Insecta</taxon>
        <taxon>Pterygota</taxon>
        <taxon>Neoptera</taxon>
        <taxon>Endopterygota</taxon>
        <taxon>Lepidoptera</taxon>
        <taxon>Glossata</taxon>
        <taxon>Ditrysia</taxon>
        <taxon>Papilionoidea</taxon>
        <taxon>Papilionidae</taxon>
        <taxon>Papilioninae</taxon>
        <taxon>Papilio</taxon>
    </lineage>
</organism>
<evidence type="ECO:0000256" key="6">
    <source>
        <dbReference type="ARBA" id="ARBA00022989"/>
    </source>
</evidence>
<dbReference type="InterPro" id="IPR005828">
    <property type="entry name" value="MFS_sugar_transport-like"/>
</dbReference>
<feature type="transmembrane region" description="Helical" evidence="8">
    <location>
        <begin position="327"/>
        <end position="349"/>
    </location>
</feature>
<feature type="transmembrane region" description="Helical" evidence="8">
    <location>
        <begin position="12"/>
        <end position="33"/>
    </location>
</feature>
<feature type="domain" description="Major facilitator superfamily (MFS) profile" evidence="9">
    <location>
        <begin position="1"/>
        <end position="452"/>
    </location>
</feature>
<dbReference type="InterPro" id="IPR005829">
    <property type="entry name" value="Sugar_transporter_CS"/>
</dbReference>
<feature type="transmembrane region" description="Helical" evidence="8">
    <location>
        <begin position="258"/>
        <end position="280"/>
    </location>
</feature>
<feature type="transmembrane region" description="Helical" evidence="8">
    <location>
        <begin position="430"/>
        <end position="448"/>
    </location>
</feature>
<sequence>MGKTKLTPFVKQCIVTGAVGCNIICNIGFVFGLPGVLLPALQQPHSDIPLTKVSASWIASIISITTLFGNFVTPSIMERFGRRVAHMCASLPAVISWFVLVLATDVQMVLFARVLQGLSAGAILPLRSVLIGEYASPKYRGGFLTTVSLAQGFGIFLVHFIGSVLSWQRMSIVCGVIAFLSLIMAFYLPESPSWLAAKGKYEECRKSFRWLRGDEEENELEELIESQIKLRKKREREENGPQVNCVKKLGAVITRREFYMPLIVISHCFVMIQVCGNSTLPAFSVQVIRLMMGPTANAHAWMVALDTLRLVVNIIAVFIINKFKRRTILFSTGGLCTFAHVAIAGYMFAKSNNLLSYDAEWIPGLLIVLQFFCIGLGMVPMPTVISGELIPLEFRSIISSIGVVFLSSVMFIVLQTFPLLIDSINLSGTYTIYAALLIYLFIMLWFILPETSGKTLQQIENELRGDTTRIQDVEATVSLKQDETDTAKSG</sequence>
<dbReference type="Gene3D" id="1.20.1250.20">
    <property type="entry name" value="MFS general substrate transporter like domains"/>
    <property type="match status" value="1"/>
</dbReference>
<name>A0AAJ6ZB73_PAPXU</name>
<accession>A0AAJ6ZB73</accession>
<keyword evidence="4" id="KW-0762">Sugar transport</keyword>
<evidence type="ECO:0000313" key="10">
    <source>
        <dbReference type="RefSeq" id="XP_013168872.1"/>
    </source>
</evidence>
<gene>
    <name evidence="10" type="primary">LOC106118692</name>
</gene>
<evidence type="ECO:0000256" key="5">
    <source>
        <dbReference type="ARBA" id="ARBA00022692"/>
    </source>
</evidence>
<reference evidence="10" key="1">
    <citation type="submission" date="2025-08" db="UniProtKB">
        <authorList>
            <consortium name="RefSeq"/>
        </authorList>
    </citation>
    <scope>IDENTIFICATION</scope>
</reference>
<keyword evidence="2" id="KW-0813">Transport</keyword>
<evidence type="ECO:0000256" key="1">
    <source>
        <dbReference type="ARBA" id="ARBA00004651"/>
    </source>
</evidence>
<evidence type="ECO:0000256" key="4">
    <source>
        <dbReference type="ARBA" id="ARBA00022597"/>
    </source>
</evidence>
<keyword evidence="5 8" id="KW-0812">Transmembrane</keyword>
<dbReference type="PANTHER" id="PTHR48021:SF68">
    <property type="entry name" value="MAJOR FACILITATOR SUPERFAMILY (MFS) PROFILE DOMAIN-CONTAINING PROTEIN"/>
    <property type="match status" value="1"/>
</dbReference>
<dbReference type="InterPro" id="IPR050549">
    <property type="entry name" value="MFS_Trehalose_Transporter"/>
</dbReference>
<evidence type="ECO:0000256" key="3">
    <source>
        <dbReference type="ARBA" id="ARBA00022475"/>
    </source>
</evidence>
<dbReference type="Proteomes" id="UP000694872">
    <property type="component" value="Unplaced"/>
</dbReference>